<proteinExistence type="predicted"/>
<dbReference type="AlphaFoldDB" id="A0A1W1VSI4"/>
<dbReference type="OrthoDB" id="1724252at2"/>
<keyword evidence="1" id="KW-0812">Transmembrane</keyword>
<evidence type="ECO:0000313" key="3">
    <source>
        <dbReference type="Proteomes" id="UP000192569"/>
    </source>
</evidence>
<evidence type="ECO:0000256" key="1">
    <source>
        <dbReference type="SAM" id="Phobius"/>
    </source>
</evidence>
<gene>
    <name evidence="2" type="ORF">SAMN00808754_1453</name>
</gene>
<name>A0A1W1VSI4_9FIRM</name>
<sequence length="95" mass="10877">MSTVVQEVQRETASTNETSRGLISQEFFFLLQRMDRLDEKFSAEIKRMDDKFSSEIRRLEGKLDRKLGNLFWATMGVIVTLAVGLGGIIITLVHR</sequence>
<dbReference type="RefSeq" id="WP_157109829.1">
    <property type="nucleotide sequence ID" value="NZ_LT838272.1"/>
</dbReference>
<keyword evidence="1" id="KW-1133">Transmembrane helix</keyword>
<dbReference type="Proteomes" id="UP000192569">
    <property type="component" value="Chromosome I"/>
</dbReference>
<keyword evidence="1" id="KW-0472">Membrane</keyword>
<dbReference type="STRING" id="698762.SAMN00808754_1453"/>
<protein>
    <submittedName>
        <fullName evidence="2">Uncharacterized protein</fullName>
    </submittedName>
</protein>
<dbReference type="EMBL" id="LT838272">
    <property type="protein sequence ID" value="SMB96327.1"/>
    <property type="molecule type" value="Genomic_DNA"/>
</dbReference>
<reference evidence="2 3" key="1">
    <citation type="submission" date="2017-04" db="EMBL/GenBank/DDBJ databases">
        <authorList>
            <person name="Afonso C.L."/>
            <person name="Miller P.J."/>
            <person name="Scott M.A."/>
            <person name="Spackman E."/>
            <person name="Goraichik I."/>
            <person name="Dimitrov K.M."/>
            <person name="Suarez D.L."/>
            <person name="Swayne D.E."/>
        </authorList>
    </citation>
    <scope>NUCLEOTIDE SEQUENCE [LARGE SCALE GENOMIC DNA]</scope>
    <source>
        <strain evidence="2 3">ToBE</strain>
    </source>
</reference>
<accession>A0A1W1VSI4</accession>
<keyword evidence="3" id="KW-1185">Reference proteome</keyword>
<evidence type="ECO:0000313" key="2">
    <source>
        <dbReference type="EMBL" id="SMB96327.1"/>
    </source>
</evidence>
<feature type="transmembrane region" description="Helical" evidence="1">
    <location>
        <begin position="70"/>
        <end position="93"/>
    </location>
</feature>
<organism evidence="2 3">
    <name type="scientific">Thermanaeromonas toyohensis ToBE</name>
    <dbReference type="NCBI Taxonomy" id="698762"/>
    <lineage>
        <taxon>Bacteria</taxon>
        <taxon>Bacillati</taxon>
        <taxon>Bacillota</taxon>
        <taxon>Clostridia</taxon>
        <taxon>Neomoorellales</taxon>
        <taxon>Neomoorellaceae</taxon>
        <taxon>Thermanaeromonas</taxon>
    </lineage>
</organism>